<gene>
    <name evidence="3" type="ORF">CSUI_004297</name>
</gene>
<feature type="region of interest" description="Disordered" evidence="1">
    <location>
        <begin position="1285"/>
        <end position="1422"/>
    </location>
</feature>
<reference evidence="3 4" key="1">
    <citation type="journal article" date="2017" name="Int. J. Parasitol.">
        <title>The genome of the protozoan parasite Cystoisospora suis and a reverse vaccinology approach to identify vaccine candidates.</title>
        <authorList>
            <person name="Palmieri N."/>
            <person name="Shrestha A."/>
            <person name="Ruttkowski B."/>
            <person name="Beck T."/>
            <person name="Vogl C."/>
            <person name="Tomley F."/>
            <person name="Blake D.P."/>
            <person name="Joachim A."/>
        </authorList>
    </citation>
    <scope>NUCLEOTIDE SEQUENCE [LARGE SCALE GENOMIC DNA]</scope>
    <source>
        <strain evidence="3 4">Wien I</strain>
    </source>
</reference>
<feature type="region of interest" description="Disordered" evidence="1">
    <location>
        <begin position="378"/>
        <end position="409"/>
    </location>
</feature>
<feature type="compositionally biased region" description="Polar residues" evidence="1">
    <location>
        <begin position="59"/>
        <end position="86"/>
    </location>
</feature>
<dbReference type="RefSeq" id="XP_067923531.1">
    <property type="nucleotide sequence ID" value="XM_068064490.1"/>
</dbReference>
<evidence type="ECO:0000256" key="2">
    <source>
        <dbReference type="SAM" id="Phobius"/>
    </source>
</evidence>
<feature type="region of interest" description="Disordered" evidence="1">
    <location>
        <begin position="243"/>
        <end position="345"/>
    </location>
</feature>
<dbReference type="EMBL" id="MIGC01001979">
    <property type="protein sequence ID" value="PHJ21852.1"/>
    <property type="molecule type" value="Genomic_DNA"/>
</dbReference>
<evidence type="ECO:0000256" key="1">
    <source>
        <dbReference type="SAM" id="MobiDB-lite"/>
    </source>
</evidence>
<keyword evidence="2" id="KW-1133">Transmembrane helix</keyword>
<keyword evidence="2" id="KW-0472">Membrane</keyword>
<organism evidence="3 4">
    <name type="scientific">Cystoisospora suis</name>
    <dbReference type="NCBI Taxonomy" id="483139"/>
    <lineage>
        <taxon>Eukaryota</taxon>
        <taxon>Sar</taxon>
        <taxon>Alveolata</taxon>
        <taxon>Apicomplexa</taxon>
        <taxon>Conoidasida</taxon>
        <taxon>Coccidia</taxon>
        <taxon>Eucoccidiorida</taxon>
        <taxon>Eimeriorina</taxon>
        <taxon>Sarcocystidae</taxon>
        <taxon>Cystoisospora</taxon>
    </lineage>
</organism>
<keyword evidence="4" id="KW-1185">Reference proteome</keyword>
<evidence type="ECO:0000313" key="4">
    <source>
        <dbReference type="Proteomes" id="UP000221165"/>
    </source>
</evidence>
<feature type="compositionally biased region" description="Polar residues" evidence="1">
    <location>
        <begin position="96"/>
        <end position="131"/>
    </location>
</feature>
<dbReference type="OrthoDB" id="330415at2759"/>
<feature type="region of interest" description="Disordered" evidence="1">
    <location>
        <begin position="1630"/>
        <end position="1660"/>
    </location>
</feature>
<accession>A0A2C6L1J2</accession>
<feature type="transmembrane region" description="Helical" evidence="2">
    <location>
        <begin position="1520"/>
        <end position="1544"/>
    </location>
</feature>
<dbReference type="GeneID" id="94427701"/>
<feature type="compositionally biased region" description="Polar residues" evidence="1">
    <location>
        <begin position="624"/>
        <end position="639"/>
    </location>
</feature>
<comment type="caution">
    <text evidence="3">The sequence shown here is derived from an EMBL/GenBank/DDBJ whole genome shotgun (WGS) entry which is preliminary data.</text>
</comment>
<feature type="compositionally biased region" description="Polar residues" evidence="1">
    <location>
        <begin position="580"/>
        <end position="614"/>
    </location>
</feature>
<dbReference type="Proteomes" id="UP000221165">
    <property type="component" value="Unassembled WGS sequence"/>
</dbReference>
<keyword evidence="2 3" id="KW-0812">Transmembrane</keyword>
<feature type="region of interest" description="Disordered" evidence="1">
    <location>
        <begin position="1"/>
        <end position="170"/>
    </location>
</feature>
<evidence type="ECO:0000313" key="3">
    <source>
        <dbReference type="EMBL" id="PHJ21852.1"/>
    </source>
</evidence>
<feature type="compositionally biased region" description="Basic and acidic residues" evidence="1">
    <location>
        <begin position="520"/>
        <end position="546"/>
    </location>
</feature>
<proteinExistence type="predicted"/>
<feature type="region of interest" description="Disordered" evidence="1">
    <location>
        <begin position="510"/>
        <end position="697"/>
    </location>
</feature>
<feature type="compositionally biased region" description="Basic and acidic residues" evidence="1">
    <location>
        <begin position="1343"/>
        <end position="1368"/>
    </location>
</feature>
<feature type="region of interest" description="Disordered" evidence="1">
    <location>
        <begin position="805"/>
        <end position="827"/>
    </location>
</feature>
<dbReference type="VEuPathDB" id="ToxoDB:CSUI_004297"/>
<sequence>MARSQHDPSAVPSEIPAIGEDAPVSRLGQPRQHMGPETTGEAVSSMPQAPELSRVAVEDTNNGGKPSHSGVDSRTPQDSSSEVSTTKHTKSKDMNDSSFGPGTTSATNLGGPGSITSSTTKAPSSSDQVGTHETLAPREHVDLSEAIGGRLPRTGPGREADHNNQPEGNPLIVVDKEFTCRFPHGDCHTSPSDYWYMTSGILSACRQIVPLGRYRWLLVIDLSCVRKQVPHLDISAASLRSSIEPVRSSNSTVSSAAGLHSGTSDPGGPAAAALDSHTPGSSEKSAISGTGGLSSTRPSGFDERRSPSSSLPPLPPLSVLLEGCPETGDTEDPAGTQTRTDGKGSWLTSQYSLFDEEHCDHEGLVNVRCAVTCGWRSPHQRTGKSDGGTTGEQDTTPHGQRPRKMPVPVRQGRSLGNAARAYHGCESPFAEKHRIFCTGWRGQGSGFDPTDPPLPLSTDLVNLCTDDDCQNCSSFLHPDSGQITRGCPGATWKATGGAYGPACYASVVHRNPSPNPVTQSDKKPRDEHLPHNHGDMKGFQHEEKQRRLQATGSEMVELSSAVGMKRETTSQQGPHGGQALNLQSKDSQQQERLSSSAERNDSVGSQPEHSNAKASASEEREDAMQSTEQGGVTTSNNSARGGLPAEASHDRMSRADGGVIATVPRTGLHNVSRADSPGRSGPLATEAPGADRRSGNARMDIPSGLDSQPEVQEGVCFSYSDTVPPHLSIYSADEDCYGEWSDWSACIPFHPLLQLHHQQQLEQHKQTFRIAPRLTRPPKLDEHTIAKQAPASTVSADSVALRAALTGPPGEKDTEDTSPPLGAEAGVGAAGKSASLQTAARHVLVPLPGPRDRYDIPIYSDGSPAARCYKTRVFQVYIQRNGRGRECKETEGATHFAACSDEACAAVLSETNHLQSILDILRPPGAAQQYGLHEEEELLMAQQNSTGYENIFSLWDDDEDTGEGPATGDRVTEQGKDEVQHMRGTPSAQTVQHLLSSGVCPGRWSIWSDCGPDCYSRRFFSLTSGTFPPDGVFSQCRGVAGAMEVAQCRFMPPLCHVLPTLLRNNTAEGPAHTNSSHAAPAAVPAGMPTEIAGRDTSASQQWLRMLVLADGTMSAFDGKGSRAPLLLIPPDLRGICGVAIGEWSPCDNLCRKSFSMQPLRQDSARDSPCFSHSAFVRERALCDSSFERAAGGLQKEDNVLNDSANWECVDPSVITADLNVSVLMNSLPSPHPSTFNTGSQSAFQRRINLGDGNLFYATLLRALAKELRLPIGAVVLEQLNEEYNPGTESLTAPEKNVRVPDETAIISPKAKMERDPGVSGTDQGRGTRRAESAPLAVADSEQTPERGPQERHLADDTRTAPRPRSDDREGTEELTERQLPVRLLILTLSSKNQAVRQPPKSPQPSEQKQPAPPKRALQSLPPVRRRAADIMDDVLSLQGRVLRLPGPAGAHVYIRNVQDRTGDTETVDRSAFLDVEGSPPLTSPFFGTAPSGFFPPGDMAASAPHPAEFWDPLFISLSPLAMFVLLFVATSGTMLLLFAVCSILRARQRKKLEDELALMRQHQQLATRSTAWRGQPPRCMPPHVSGGSAMDQHLCRSRPGDVHDRPTTGGIDFTGLAPTLMGKPAFVAGNQATTAPGTTTAPSASQASAPEKGQNTLNQS</sequence>
<protein>
    <submittedName>
        <fullName evidence="3">Transmembrane protein</fullName>
    </submittedName>
</protein>
<name>A0A2C6L1J2_9APIC</name>
<feature type="compositionally biased region" description="Low complexity" evidence="1">
    <location>
        <begin position="1630"/>
        <end position="1650"/>
    </location>
</feature>
<feature type="compositionally biased region" description="Polar residues" evidence="1">
    <location>
        <begin position="278"/>
        <end position="298"/>
    </location>
</feature>